<feature type="transmembrane region" description="Helical" evidence="6">
    <location>
        <begin position="312"/>
        <end position="333"/>
    </location>
</feature>
<dbReference type="GO" id="GO:0015385">
    <property type="term" value="F:sodium:proton antiporter activity"/>
    <property type="evidence" value="ECO:0007669"/>
    <property type="project" value="UniProtKB-UniRule"/>
</dbReference>
<dbReference type="Proteomes" id="UP000199448">
    <property type="component" value="Unassembled WGS sequence"/>
</dbReference>
<sequence length="467" mass="51516">MRKSGLDVYLLLPIKNFIEKQTSVGLLLIFSATLAVLFANSPWRSLYHEFWEQHLYIGINDLELEKSLLHWINDGLMSIFFFMVGLELKREIIDGHLASVRGAVLPIAAALGGMIFPALIYFGFNTGTGSISGWGIPMATDIAFALGILFLLGKRVPLSLKVFLTAIAIVDDMGAVLVIALFYTADLAIENLVLAGFFLLILMTANQMGIRSTWFYAIMGIGGLWMAIMLSGVHATIAAVLVAFTIPNSKKINTPVFLRKVRWLTNEVRNKYIRSVKEEEEETEEDVISSIEKFTSLAQDATPPLQRLEHALYPFVSFVVLPLFAFANAGVTIDTGSFNAIFNPVTIGVVLGLIAGKFIGIVLFTRLMVSLKISELPTEVTWKHIYGIGFLGAIGFTMSLFITELAFEDELFMTQAKIGILLASVIAGTIGFFYLKGASRRPRVSTAFIRPEGKLKKVEREPQKAGL</sequence>
<evidence type="ECO:0000256" key="3">
    <source>
        <dbReference type="ARBA" id="ARBA00022692"/>
    </source>
</evidence>
<proteinExistence type="inferred from homology"/>
<dbReference type="EMBL" id="FNUG01000002">
    <property type="protein sequence ID" value="SEE82481.1"/>
    <property type="molecule type" value="Genomic_DNA"/>
</dbReference>
<keyword evidence="5 6" id="KW-0472">Membrane</keyword>
<evidence type="ECO:0000313" key="8">
    <source>
        <dbReference type="Proteomes" id="UP000199448"/>
    </source>
</evidence>
<reference evidence="7 8" key="1">
    <citation type="submission" date="2016-10" db="EMBL/GenBank/DDBJ databases">
        <authorList>
            <person name="de Groot N.N."/>
        </authorList>
    </citation>
    <scope>NUCLEOTIDE SEQUENCE [LARGE SCALE GENOMIC DNA]</scope>
    <source>
        <strain evidence="7 8">DSM 23553</strain>
    </source>
</reference>
<comment type="similarity">
    <text evidence="6">Belongs to the NhaA Na(+)/H(+) (TC 2.A.33) antiporter family.</text>
</comment>
<gene>
    <name evidence="6" type="primary">nhaA</name>
    <name evidence="7" type="ORF">SAMN04488034_102493</name>
</gene>
<dbReference type="AlphaFoldDB" id="A0A1H5M1I8"/>
<keyword evidence="2 6" id="KW-1003">Cell membrane</keyword>
<evidence type="ECO:0000256" key="6">
    <source>
        <dbReference type="HAMAP-Rule" id="MF_01844"/>
    </source>
</evidence>
<accession>A0A1H5M1I8</accession>
<evidence type="ECO:0000313" key="7">
    <source>
        <dbReference type="EMBL" id="SEE82481.1"/>
    </source>
</evidence>
<keyword evidence="6" id="KW-0915">Sodium</keyword>
<dbReference type="Pfam" id="PF06965">
    <property type="entry name" value="Na_H_antiport_1"/>
    <property type="match status" value="1"/>
</dbReference>
<dbReference type="InterPro" id="IPR023171">
    <property type="entry name" value="Na/H_antiporter_dom_sf"/>
</dbReference>
<dbReference type="GO" id="GO:0005886">
    <property type="term" value="C:plasma membrane"/>
    <property type="evidence" value="ECO:0007669"/>
    <property type="project" value="UniProtKB-SubCell"/>
</dbReference>
<keyword evidence="6" id="KW-0050">Antiport</keyword>
<dbReference type="RefSeq" id="WP_093112800.1">
    <property type="nucleotide sequence ID" value="NZ_FNGG01000002.1"/>
</dbReference>
<dbReference type="HAMAP" id="MF_01844">
    <property type="entry name" value="NhaA"/>
    <property type="match status" value="1"/>
</dbReference>
<feature type="transmembrane region" description="Helical" evidence="6">
    <location>
        <begin position="100"/>
        <end position="122"/>
    </location>
</feature>
<keyword evidence="6" id="KW-0406">Ion transport</keyword>
<protein>
    <recommendedName>
        <fullName evidence="6">Na(+)/H(+) antiporter NhaA</fullName>
    </recommendedName>
    <alternativeName>
        <fullName evidence="6">Sodium/proton antiporter NhaA</fullName>
    </alternativeName>
</protein>
<keyword evidence="8" id="KW-1185">Reference proteome</keyword>
<feature type="transmembrane region" description="Helical" evidence="6">
    <location>
        <begin position="21"/>
        <end position="39"/>
    </location>
</feature>
<evidence type="ECO:0000256" key="5">
    <source>
        <dbReference type="ARBA" id="ARBA00023136"/>
    </source>
</evidence>
<organism evidence="7 8">
    <name type="scientific">Salinimicrobium catena</name>
    <dbReference type="NCBI Taxonomy" id="390640"/>
    <lineage>
        <taxon>Bacteria</taxon>
        <taxon>Pseudomonadati</taxon>
        <taxon>Bacteroidota</taxon>
        <taxon>Flavobacteriia</taxon>
        <taxon>Flavobacteriales</taxon>
        <taxon>Flavobacteriaceae</taxon>
        <taxon>Salinimicrobium</taxon>
    </lineage>
</organism>
<feature type="transmembrane region" description="Helical" evidence="6">
    <location>
        <begin position="418"/>
        <end position="435"/>
    </location>
</feature>
<comment type="catalytic activity">
    <reaction evidence="6">
        <text>Na(+)(in) + 2 H(+)(out) = Na(+)(out) + 2 H(+)(in)</text>
        <dbReference type="Rhea" id="RHEA:29251"/>
        <dbReference type="ChEBI" id="CHEBI:15378"/>
        <dbReference type="ChEBI" id="CHEBI:29101"/>
    </reaction>
</comment>
<dbReference type="PANTHER" id="PTHR30341">
    <property type="entry name" value="SODIUM ION/PROTON ANTIPORTER NHAA-RELATED"/>
    <property type="match status" value="1"/>
</dbReference>
<dbReference type="OrthoDB" id="9808135at2"/>
<dbReference type="Gene3D" id="1.20.1530.10">
    <property type="entry name" value="Na+/H+ antiporter like domain"/>
    <property type="match status" value="1"/>
</dbReference>
<comment type="function">
    <text evidence="6">Na(+)/H(+) antiporter that extrudes sodium in exchange for external protons.</text>
</comment>
<dbReference type="PANTHER" id="PTHR30341:SF0">
    <property type="entry name" value="NA(+)_H(+) ANTIPORTER NHAA"/>
    <property type="match status" value="1"/>
</dbReference>
<dbReference type="GO" id="GO:0006885">
    <property type="term" value="P:regulation of pH"/>
    <property type="evidence" value="ECO:0007669"/>
    <property type="project" value="UniProtKB-UniRule"/>
</dbReference>
<dbReference type="STRING" id="390640.SAMN04488034_102493"/>
<feature type="transmembrane region" description="Helical" evidence="6">
    <location>
        <begin position="134"/>
        <end position="153"/>
    </location>
</feature>
<keyword evidence="6" id="KW-0739">Sodium transport</keyword>
<feature type="transmembrane region" description="Helical" evidence="6">
    <location>
        <begin position="385"/>
        <end position="406"/>
    </location>
</feature>
<keyword evidence="4 6" id="KW-1133">Transmembrane helix</keyword>
<dbReference type="InterPro" id="IPR004670">
    <property type="entry name" value="NhaA"/>
</dbReference>
<evidence type="ECO:0000256" key="2">
    <source>
        <dbReference type="ARBA" id="ARBA00022475"/>
    </source>
</evidence>
<keyword evidence="3 6" id="KW-0812">Transmembrane</keyword>
<keyword evidence="6" id="KW-0813">Transport</keyword>
<comment type="subcellular location">
    <subcellularLocation>
        <location evidence="1">Cell inner membrane</location>
        <topology evidence="1">Multi-pass membrane protein</topology>
    </subcellularLocation>
    <subcellularLocation>
        <location evidence="6">Cell membrane</location>
        <topology evidence="6">Multi-pass membrane protein</topology>
    </subcellularLocation>
</comment>
<name>A0A1H5M1I8_9FLAO</name>
<evidence type="ECO:0000256" key="4">
    <source>
        <dbReference type="ARBA" id="ARBA00022989"/>
    </source>
</evidence>
<evidence type="ECO:0000256" key="1">
    <source>
        <dbReference type="ARBA" id="ARBA00004429"/>
    </source>
</evidence>
<feature type="transmembrane region" description="Helical" evidence="6">
    <location>
        <begin position="174"/>
        <end position="202"/>
    </location>
</feature>
<dbReference type="NCBIfam" id="TIGR00773">
    <property type="entry name" value="NhaA"/>
    <property type="match status" value="1"/>
</dbReference>
<feature type="transmembrane region" description="Helical" evidence="6">
    <location>
        <begin position="345"/>
        <end position="364"/>
    </location>
</feature>
<feature type="transmembrane region" description="Helical" evidence="6">
    <location>
        <begin position="214"/>
        <end position="244"/>
    </location>
</feature>